<dbReference type="PROSITE" id="PS00671">
    <property type="entry name" value="D_2_HYDROXYACID_DH_3"/>
    <property type="match status" value="1"/>
</dbReference>
<dbReference type="GO" id="GO:0005829">
    <property type="term" value="C:cytosol"/>
    <property type="evidence" value="ECO:0007669"/>
    <property type="project" value="TreeGrafter"/>
</dbReference>
<dbReference type="SUPFAM" id="SSF52283">
    <property type="entry name" value="Formate/glycerate dehydrogenase catalytic domain-like"/>
    <property type="match status" value="1"/>
</dbReference>
<evidence type="ECO:0000256" key="4">
    <source>
        <dbReference type="RuleBase" id="RU003719"/>
    </source>
</evidence>
<dbReference type="SUPFAM" id="SSF51735">
    <property type="entry name" value="NAD(P)-binding Rossmann-fold domains"/>
    <property type="match status" value="1"/>
</dbReference>
<evidence type="ECO:0000256" key="1">
    <source>
        <dbReference type="ARBA" id="ARBA00005854"/>
    </source>
</evidence>
<accession>A0A0M6ZFV8</accession>
<dbReference type="InterPro" id="IPR006139">
    <property type="entry name" value="D-isomer_2_OHA_DH_cat_dom"/>
</dbReference>
<dbReference type="InterPro" id="IPR050223">
    <property type="entry name" value="D-isomer_2-hydroxyacid_DH"/>
</dbReference>
<dbReference type="EC" id="1.1.1.29" evidence="7"/>
<evidence type="ECO:0000313" key="8">
    <source>
        <dbReference type="Proteomes" id="UP000049983"/>
    </source>
</evidence>
<dbReference type="GO" id="GO:0030267">
    <property type="term" value="F:glyoxylate reductase (NADPH) activity"/>
    <property type="evidence" value="ECO:0007669"/>
    <property type="project" value="TreeGrafter"/>
</dbReference>
<reference evidence="8" key="1">
    <citation type="submission" date="2015-07" db="EMBL/GenBank/DDBJ databases">
        <authorList>
            <person name="Rodrigo-Torres Lidia"/>
            <person name="Arahal R.David."/>
        </authorList>
    </citation>
    <scope>NUCLEOTIDE SEQUENCE [LARGE SCALE GENOMIC DNA]</scope>
    <source>
        <strain evidence="8">CECT 5096</strain>
    </source>
</reference>
<dbReference type="Gene3D" id="3.40.50.720">
    <property type="entry name" value="NAD(P)-binding Rossmann-like Domain"/>
    <property type="match status" value="2"/>
</dbReference>
<comment type="similarity">
    <text evidence="1 4">Belongs to the D-isomer specific 2-hydroxyacid dehydrogenase family.</text>
</comment>
<evidence type="ECO:0000313" key="7">
    <source>
        <dbReference type="EMBL" id="CTQ75597.1"/>
    </source>
</evidence>
<keyword evidence="8" id="KW-1185">Reference proteome</keyword>
<sequence length="324" mass="35807">MMTRPTVLVTRRWPAAVEAVLSERYDTVLNTCDVPLSPAEIRRALKTFDAVLPTVTDRLDAEALDVPDARTRILANFGYGYAHICEPAARQRGLTVTNTPDNPSECTADFAMMLLLMAGRRACEGERNLRAGNWSRWCPDHLIGTRVSGKTLGIIGFGNAGQELARRAYHGFGMRIVVQDEERIDPAILEQVDATQAKDVDDLLPLCDFVSLHCAEARSNEPLIGARRLNLMKADAFLINTARGDLVDEAALVHALIFETIGGAALDVFVREPRINADLLNCDNLVLLPHLGGATRENREAMGFRVLENLSDFFDGRDPRDRVI</sequence>
<dbReference type="Pfam" id="PF00389">
    <property type="entry name" value="2-Hacid_dh"/>
    <property type="match status" value="1"/>
</dbReference>
<dbReference type="PANTHER" id="PTHR10996:SF283">
    <property type="entry name" value="GLYOXYLATE_HYDROXYPYRUVATE REDUCTASE B"/>
    <property type="match status" value="1"/>
</dbReference>
<dbReference type="InterPro" id="IPR029753">
    <property type="entry name" value="D-isomer_DH_CS"/>
</dbReference>
<feature type="domain" description="D-isomer specific 2-hydroxyacid dehydrogenase catalytic" evidence="5">
    <location>
        <begin position="8"/>
        <end position="323"/>
    </location>
</feature>
<dbReference type="FunFam" id="3.40.50.720:FF:000203">
    <property type="entry name" value="D-3-phosphoglycerate dehydrogenase (SerA)"/>
    <property type="match status" value="1"/>
</dbReference>
<name>A0A0M6ZFV8_9HYPH</name>
<dbReference type="CDD" id="cd05301">
    <property type="entry name" value="GDH"/>
    <property type="match status" value="1"/>
</dbReference>
<feature type="domain" description="D-isomer specific 2-hydroxyacid dehydrogenase NAD-binding" evidence="6">
    <location>
        <begin position="112"/>
        <end position="292"/>
    </location>
</feature>
<evidence type="ECO:0000256" key="2">
    <source>
        <dbReference type="ARBA" id="ARBA00023002"/>
    </source>
</evidence>
<evidence type="ECO:0000259" key="6">
    <source>
        <dbReference type="Pfam" id="PF02826"/>
    </source>
</evidence>
<dbReference type="PANTHER" id="PTHR10996">
    <property type="entry name" value="2-HYDROXYACID DEHYDROGENASE-RELATED"/>
    <property type="match status" value="1"/>
</dbReference>
<dbReference type="InterPro" id="IPR036291">
    <property type="entry name" value="NAD(P)-bd_dom_sf"/>
</dbReference>
<dbReference type="STRING" id="311410.LA5095_04245"/>
<keyword evidence="3" id="KW-0520">NAD</keyword>
<dbReference type="GO" id="GO:0051287">
    <property type="term" value="F:NAD binding"/>
    <property type="evidence" value="ECO:0007669"/>
    <property type="project" value="InterPro"/>
</dbReference>
<evidence type="ECO:0000256" key="3">
    <source>
        <dbReference type="ARBA" id="ARBA00023027"/>
    </source>
</evidence>
<dbReference type="InterPro" id="IPR006140">
    <property type="entry name" value="D-isomer_DH_NAD-bd"/>
</dbReference>
<proteinExistence type="inferred from homology"/>
<keyword evidence="2 4" id="KW-0560">Oxidoreductase</keyword>
<organism evidence="7 8">
    <name type="scientific">Roseibium album</name>
    <dbReference type="NCBI Taxonomy" id="311410"/>
    <lineage>
        <taxon>Bacteria</taxon>
        <taxon>Pseudomonadati</taxon>
        <taxon>Pseudomonadota</taxon>
        <taxon>Alphaproteobacteria</taxon>
        <taxon>Hyphomicrobiales</taxon>
        <taxon>Stappiaceae</taxon>
        <taxon>Roseibium</taxon>
    </lineage>
</organism>
<dbReference type="Proteomes" id="UP000049983">
    <property type="component" value="Unassembled WGS sequence"/>
</dbReference>
<dbReference type="Pfam" id="PF02826">
    <property type="entry name" value="2-Hacid_dh_C"/>
    <property type="match status" value="1"/>
</dbReference>
<dbReference type="EMBL" id="CXWC01000012">
    <property type="protein sequence ID" value="CTQ75597.1"/>
    <property type="molecule type" value="Genomic_DNA"/>
</dbReference>
<gene>
    <name evidence="7" type="ORF">LA5096_04458</name>
</gene>
<dbReference type="AlphaFoldDB" id="A0A0M6ZFV8"/>
<dbReference type="GO" id="GO:0008465">
    <property type="term" value="F:hydroxypyruvate reductase (NADH) activity"/>
    <property type="evidence" value="ECO:0007669"/>
    <property type="project" value="UniProtKB-EC"/>
</dbReference>
<protein>
    <submittedName>
        <fullName evidence="7">Glycerate dehydrogenase</fullName>
        <ecNumber evidence="7">1.1.1.29</ecNumber>
    </submittedName>
</protein>
<evidence type="ECO:0000259" key="5">
    <source>
        <dbReference type="Pfam" id="PF00389"/>
    </source>
</evidence>